<dbReference type="AlphaFoldDB" id="A0A0C9XPC7"/>
<protein>
    <submittedName>
        <fullName evidence="1">Unplaced genomic scaffold K443scaffold_112, whole genome shotgun sequence</fullName>
    </submittedName>
</protein>
<proteinExistence type="predicted"/>
<gene>
    <name evidence="1" type="ORF">K443DRAFT_679943</name>
</gene>
<organism evidence="1 2">
    <name type="scientific">Laccaria amethystina LaAM-08-1</name>
    <dbReference type="NCBI Taxonomy" id="1095629"/>
    <lineage>
        <taxon>Eukaryota</taxon>
        <taxon>Fungi</taxon>
        <taxon>Dikarya</taxon>
        <taxon>Basidiomycota</taxon>
        <taxon>Agaricomycotina</taxon>
        <taxon>Agaricomycetes</taxon>
        <taxon>Agaricomycetidae</taxon>
        <taxon>Agaricales</taxon>
        <taxon>Agaricineae</taxon>
        <taxon>Hydnangiaceae</taxon>
        <taxon>Laccaria</taxon>
    </lineage>
</organism>
<dbReference type="OrthoDB" id="3154505at2759"/>
<name>A0A0C9XPC7_9AGAR</name>
<reference evidence="1 2" key="1">
    <citation type="submission" date="2014-04" db="EMBL/GenBank/DDBJ databases">
        <authorList>
            <consortium name="DOE Joint Genome Institute"/>
            <person name="Kuo A."/>
            <person name="Kohler A."/>
            <person name="Nagy L.G."/>
            <person name="Floudas D."/>
            <person name="Copeland A."/>
            <person name="Barry K.W."/>
            <person name="Cichocki N."/>
            <person name="Veneault-Fourrey C."/>
            <person name="LaButti K."/>
            <person name="Lindquist E.A."/>
            <person name="Lipzen A."/>
            <person name="Lundell T."/>
            <person name="Morin E."/>
            <person name="Murat C."/>
            <person name="Sun H."/>
            <person name="Tunlid A."/>
            <person name="Henrissat B."/>
            <person name="Grigoriev I.V."/>
            <person name="Hibbett D.S."/>
            <person name="Martin F."/>
            <person name="Nordberg H.P."/>
            <person name="Cantor M.N."/>
            <person name="Hua S.X."/>
        </authorList>
    </citation>
    <scope>NUCLEOTIDE SEQUENCE [LARGE SCALE GENOMIC DNA]</scope>
    <source>
        <strain evidence="1 2">LaAM-08-1</strain>
    </source>
</reference>
<sequence length="126" mass="14101">MPGGEVVAAACRRFHYPGRQDDPFANELLILPTSFVGLGAEPVLGKTEDFACHDENIYCPSPGLMLTMIIRTTILRHPDAESVLSLMRAWMSYFELYAGFDEASLDGTDDEVKELWKAEVKKMKDT</sequence>
<evidence type="ECO:0000313" key="1">
    <source>
        <dbReference type="EMBL" id="KIJ99431.1"/>
    </source>
</evidence>
<dbReference type="HOGENOM" id="CLU_1981908_0_0_1"/>
<dbReference type="Proteomes" id="UP000054477">
    <property type="component" value="Unassembled WGS sequence"/>
</dbReference>
<reference evidence="2" key="2">
    <citation type="submission" date="2015-01" db="EMBL/GenBank/DDBJ databases">
        <title>Evolutionary Origins and Diversification of the Mycorrhizal Mutualists.</title>
        <authorList>
            <consortium name="DOE Joint Genome Institute"/>
            <consortium name="Mycorrhizal Genomics Consortium"/>
            <person name="Kohler A."/>
            <person name="Kuo A."/>
            <person name="Nagy L.G."/>
            <person name="Floudas D."/>
            <person name="Copeland A."/>
            <person name="Barry K.W."/>
            <person name="Cichocki N."/>
            <person name="Veneault-Fourrey C."/>
            <person name="LaButti K."/>
            <person name="Lindquist E.A."/>
            <person name="Lipzen A."/>
            <person name="Lundell T."/>
            <person name="Morin E."/>
            <person name="Murat C."/>
            <person name="Riley R."/>
            <person name="Ohm R."/>
            <person name="Sun H."/>
            <person name="Tunlid A."/>
            <person name="Henrissat B."/>
            <person name="Grigoriev I.V."/>
            <person name="Hibbett D.S."/>
            <person name="Martin F."/>
        </authorList>
    </citation>
    <scope>NUCLEOTIDE SEQUENCE [LARGE SCALE GENOMIC DNA]</scope>
    <source>
        <strain evidence="2">LaAM-08-1</strain>
    </source>
</reference>
<keyword evidence="2" id="KW-1185">Reference proteome</keyword>
<evidence type="ECO:0000313" key="2">
    <source>
        <dbReference type="Proteomes" id="UP000054477"/>
    </source>
</evidence>
<dbReference type="EMBL" id="KN838647">
    <property type="protein sequence ID" value="KIJ99431.1"/>
    <property type="molecule type" value="Genomic_DNA"/>
</dbReference>
<accession>A0A0C9XPC7</accession>